<name>A0A8B9IZF0_9PSIT</name>
<evidence type="ECO:0000313" key="7">
    <source>
        <dbReference type="Proteomes" id="UP000694522"/>
    </source>
</evidence>
<dbReference type="SUPFAM" id="SSF46565">
    <property type="entry name" value="Chaperone J-domain"/>
    <property type="match status" value="1"/>
</dbReference>
<organism evidence="6 7">
    <name type="scientific">Amazona collaria</name>
    <name type="common">yellow-billed parrot</name>
    <dbReference type="NCBI Taxonomy" id="241587"/>
    <lineage>
        <taxon>Eukaryota</taxon>
        <taxon>Metazoa</taxon>
        <taxon>Chordata</taxon>
        <taxon>Craniata</taxon>
        <taxon>Vertebrata</taxon>
        <taxon>Euteleostomi</taxon>
        <taxon>Archelosauria</taxon>
        <taxon>Archosauria</taxon>
        <taxon>Dinosauria</taxon>
        <taxon>Saurischia</taxon>
        <taxon>Theropoda</taxon>
        <taxon>Coelurosauria</taxon>
        <taxon>Aves</taxon>
        <taxon>Neognathae</taxon>
        <taxon>Neoaves</taxon>
        <taxon>Telluraves</taxon>
        <taxon>Australaves</taxon>
        <taxon>Psittaciformes</taxon>
        <taxon>Psittacidae</taxon>
        <taxon>Amazona</taxon>
    </lineage>
</organism>
<dbReference type="Proteomes" id="UP000694522">
    <property type="component" value="Unplaced"/>
</dbReference>
<dbReference type="AlphaFoldDB" id="A0A8B9IZF0"/>
<dbReference type="PROSITE" id="PS50076">
    <property type="entry name" value="DNAJ_2"/>
    <property type="match status" value="1"/>
</dbReference>
<sequence>MVRGKTNTISLPLFICSPFCHAPILLLPGQAFAPLTDPSASHMRILALPALAGAGVARRRLALFWRRAGRRGVVGGMGLLEQCEAAFGSPDLYRVLGVRREASPEEIRRGYHRASLRVHPDRAEPDAKEEATRRFQILSKAYAVLSDAEQRAVYDEQGTVDEEGEALRGERDWQEYWRLLFKKITVKDIEDFENKYKDSEEELADIKAAYMDFEGDMDRIMESVLCVNYTDEPRIRNIIEKAIAAGEVPSYKGFVKESKQKMMARKRRAEKEAREAEKTKDELGLCGEDDLKALIQSRNKDRKKEMDDFLAQLEAKYVNNAKKGGKKTAAKKGKK</sequence>
<dbReference type="Pfam" id="PF00226">
    <property type="entry name" value="DnaJ"/>
    <property type="match status" value="1"/>
</dbReference>
<dbReference type="InterPro" id="IPR018253">
    <property type="entry name" value="DnaJ_domain_CS"/>
</dbReference>
<dbReference type="Pfam" id="PF23302">
    <property type="entry name" value="HTH_DNAJC9"/>
    <property type="match status" value="1"/>
</dbReference>
<dbReference type="PROSITE" id="PS00636">
    <property type="entry name" value="DNAJ_1"/>
    <property type="match status" value="1"/>
</dbReference>
<dbReference type="PANTHER" id="PTHR44144">
    <property type="entry name" value="DNAJ HOMOLOG SUBFAMILY C MEMBER 9"/>
    <property type="match status" value="1"/>
</dbReference>
<evidence type="ECO:0000256" key="3">
    <source>
        <dbReference type="ARBA" id="ARBA00071610"/>
    </source>
</evidence>
<dbReference type="CDD" id="cd06257">
    <property type="entry name" value="DnaJ"/>
    <property type="match status" value="1"/>
</dbReference>
<dbReference type="Ensembl" id="ENSACOT00000018054.1">
    <property type="protein sequence ID" value="ENSACOP00000017418.1"/>
    <property type="gene ID" value="ENSACOG00000012076.1"/>
</dbReference>
<dbReference type="InterPro" id="IPR036869">
    <property type="entry name" value="J_dom_sf"/>
</dbReference>
<evidence type="ECO:0000256" key="1">
    <source>
        <dbReference type="ARBA" id="ARBA00022553"/>
    </source>
</evidence>
<reference evidence="6" key="2">
    <citation type="submission" date="2025-09" db="UniProtKB">
        <authorList>
            <consortium name="Ensembl"/>
        </authorList>
    </citation>
    <scope>IDENTIFICATION</scope>
</reference>
<dbReference type="Gene3D" id="1.10.287.110">
    <property type="entry name" value="DnaJ domain"/>
    <property type="match status" value="1"/>
</dbReference>
<dbReference type="GO" id="GO:0005634">
    <property type="term" value="C:nucleus"/>
    <property type="evidence" value="ECO:0007669"/>
    <property type="project" value="TreeGrafter"/>
</dbReference>
<keyword evidence="7" id="KW-1185">Reference proteome</keyword>
<keyword evidence="1" id="KW-0597">Phosphoprotein</keyword>
<evidence type="ECO:0000256" key="4">
    <source>
        <dbReference type="SAM" id="Coils"/>
    </source>
</evidence>
<dbReference type="GO" id="GO:0005737">
    <property type="term" value="C:cytoplasm"/>
    <property type="evidence" value="ECO:0007669"/>
    <property type="project" value="TreeGrafter"/>
</dbReference>
<evidence type="ECO:0000313" key="6">
    <source>
        <dbReference type="Ensembl" id="ENSACOP00000017418.1"/>
    </source>
</evidence>
<dbReference type="InterPro" id="IPR001623">
    <property type="entry name" value="DnaJ_domain"/>
</dbReference>
<feature type="coiled-coil region" evidence="4">
    <location>
        <begin position="259"/>
        <end position="286"/>
    </location>
</feature>
<feature type="domain" description="J" evidence="5">
    <location>
        <begin position="91"/>
        <end position="158"/>
    </location>
</feature>
<comment type="function">
    <text evidence="2">Acts as a dual histone chaperone and heat shock co-chaperone. As a histone chaperone, forms a co-chaperone complex with MCM2 and histone H3-H4 heterodimers; and may thereby assist MCM2 in histone H3-H4 heterodimer recognition and facilitate the assembly of histones into nucleosomes. May also act as a histone co-chaperone together with TONSL. May recruit histone chaperones ASF1A, NASP and SPT2 to histone H3-H4 heterodimers. Also plays a role as co-chaperone of the HSP70 family of molecular chaperone proteins, such as HSPA1A, HSPA1B and HSPA8. As a co-chaperone, may play a role in the recruitment of HSP70-type molecular chaperone machinery to histone H3-H4 substrates, thereby maintaining the histone structural integrity. Exhibits activity to assemble histones onto DNA in vitro.</text>
</comment>
<dbReference type="PANTHER" id="PTHR44144:SF1">
    <property type="entry name" value="DNAJ HOMOLOG SUBFAMILY C MEMBER 9"/>
    <property type="match status" value="1"/>
</dbReference>
<proteinExistence type="predicted"/>
<keyword evidence="4" id="KW-0175">Coiled coil</keyword>
<feature type="coiled-coil region" evidence="4">
    <location>
        <begin position="182"/>
        <end position="216"/>
    </location>
</feature>
<protein>
    <recommendedName>
        <fullName evidence="3">DnaJ homolog subfamily C member 9</fullName>
    </recommendedName>
</protein>
<reference evidence="6" key="1">
    <citation type="submission" date="2025-08" db="UniProtKB">
        <authorList>
            <consortium name="Ensembl"/>
        </authorList>
    </citation>
    <scope>IDENTIFICATION</scope>
</reference>
<evidence type="ECO:0000259" key="5">
    <source>
        <dbReference type="PROSITE" id="PS50076"/>
    </source>
</evidence>
<evidence type="ECO:0000256" key="2">
    <source>
        <dbReference type="ARBA" id="ARBA00054761"/>
    </source>
</evidence>
<dbReference type="InterPro" id="IPR056453">
    <property type="entry name" value="HTH_DNAJC9"/>
</dbReference>
<dbReference type="PRINTS" id="PR00625">
    <property type="entry name" value="JDOMAIN"/>
</dbReference>
<accession>A0A8B9IZF0</accession>
<dbReference type="InterPro" id="IPR052594">
    <property type="entry name" value="J_domain-containing_protein"/>
</dbReference>
<dbReference type="SMART" id="SM00271">
    <property type="entry name" value="DnaJ"/>
    <property type="match status" value="1"/>
</dbReference>
<dbReference type="FunFam" id="1.10.287.110:FF:000035">
    <property type="entry name" value="DnaJ homolog subfamily C member 9"/>
    <property type="match status" value="1"/>
</dbReference>
<dbReference type="GO" id="GO:0031072">
    <property type="term" value="F:heat shock protein binding"/>
    <property type="evidence" value="ECO:0007669"/>
    <property type="project" value="TreeGrafter"/>
</dbReference>